<protein>
    <submittedName>
        <fullName evidence="9">MHS family MFS transporter</fullName>
    </submittedName>
</protein>
<dbReference type="SUPFAM" id="SSF103473">
    <property type="entry name" value="MFS general substrate transporter"/>
    <property type="match status" value="1"/>
</dbReference>
<dbReference type="EMBL" id="JAJNDB010000009">
    <property type="protein sequence ID" value="MCD2197631.1"/>
    <property type="molecule type" value="Genomic_DNA"/>
</dbReference>
<dbReference type="InterPro" id="IPR020846">
    <property type="entry name" value="MFS_dom"/>
</dbReference>
<organism evidence="9 10">
    <name type="scientific">Actinomycetospora endophytica</name>
    <dbReference type="NCBI Taxonomy" id="2291215"/>
    <lineage>
        <taxon>Bacteria</taxon>
        <taxon>Bacillati</taxon>
        <taxon>Actinomycetota</taxon>
        <taxon>Actinomycetes</taxon>
        <taxon>Pseudonocardiales</taxon>
        <taxon>Pseudonocardiaceae</taxon>
        <taxon>Actinomycetospora</taxon>
    </lineage>
</organism>
<name>A0ABS8PH88_9PSEU</name>
<dbReference type="InterPro" id="IPR036259">
    <property type="entry name" value="MFS_trans_sf"/>
</dbReference>
<comment type="subcellular location">
    <subcellularLocation>
        <location evidence="1">Cell membrane</location>
        <topology evidence="1">Multi-pass membrane protein</topology>
    </subcellularLocation>
</comment>
<feature type="transmembrane region" description="Helical" evidence="7">
    <location>
        <begin position="254"/>
        <end position="275"/>
    </location>
</feature>
<reference evidence="9 10" key="1">
    <citation type="submission" date="2021-11" db="EMBL/GenBank/DDBJ databases">
        <title>Draft genome sequence of Actinomycetospora sp. SF1 isolated from the rhizosphere soil.</title>
        <authorList>
            <person name="Duangmal K."/>
            <person name="Chantavorakit T."/>
        </authorList>
    </citation>
    <scope>NUCLEOTIDE SEQUENCE [LARGE SCALE GENOMIC DNA]</scope>
    <source>
        <strain evidence="9 10">TBRC 5722</strain>
    </source>
</reference>
<feature type="transmembrane region" description="Helical" evidence="7">
    <location>
        <begin position="163"/>
        <end position="184"/>
    </location>
</feature>
<feature type="transmembrane region" description="Helical" evidence="7">
    <location>
        <begin position="343"/>
        <end position="366"/>
    </location>
</feature>
<evidence type="ECO:0000256" key="4">
    <source>
        <dbReference type="ARBA" id="ARBA00022692"/>
    </source>
</evidence>
<feature type="domain" description="Major facilitator superfamily (MFS) profile" evidence="8">
    <location>
        <begin position="23"/>
        <end position="439"/>
    </location>
</feature>
<keyword evidence="4 7" id="KW-0812">Transmembrane</keyword>
<keyword evidence="5 7" id="KW-1133">Transmembrane helix</keyword>
<keyword evidence="3" id="KW-1003">Cell membrane</keyword>
<feature type="transmembrane region" description="Helical" evidence="7">
    <location>
        <begin position="96"/>
        <end position="117"/>
    </location>
</feature>
<dbReference type="InterPro" id="IPR011701">
    <property type="entry name" value="MFS"/>
</dbReference>
<dbReference type="PANTHER" id="PTHR43045:SF1">
    <property type="entry name" value="SHIKIMATE TRANSPORTER"/>
    <property type="match status" value="1"/>
</dbReference>
<feature type="transmembrane region" description="Helical" evidence="7">
    <location>
        <begin position="318"/>
        <end position="337"/>
    </location>
</feature>
<proteinExistence type="predicted"/>
<gene>
    <name evidence="9" type="ORF">LQ327_30095</name>
</gene>
<evidence type="ECO:0000256" key="5">
    <source>
        <dbReference type="ARBA" id="ARBA00022989"/>
    </source>
</evidence>
<keyword evidence="6 7" id="KW-0472">Membrane</keyword>
<sequence>MTLHEGAPAATTAVPAATRPRRVLPAAIASQAIEYYDFLIYGTAASLVFGAQFFPSVSPVAGVLAAFATFAVGFAGRPIGAAVFGHIGDRYGRKPALIGALVLMAAATLLIGALPTYASVGVVAPVLLALLRVLQGISVGGQWAGATLISLEHADPRRRGLHAALPQIGVSVGMILGTLVFLLVSGTTSGAQFSAWGWRIPFLLTVVMFPIAYYMHRYISDTPAFRAAEAALLAEGERPRSSVLQILRRPRQMLVAAATFLVATILFYVTATGVLDFGVRDVGIPKSTMLTAIMLSMVAFGVATVLCGWLSDVVGRRSVYAGGAALAGVWAFALFPLVETGSFGWVLLAVCVAQVAVGAMFGTASSMFAEMFPPSVRYSGAALGNQVANVVGGGLAPFVVVALIAGTGTTLSVAVYVAVAAAISLAAVGLVRFAAPDSA</sequence>
<feature type="transmembrane region" description="Helical" evidence="7">
    <location>
        <begin position="387"/>
        <end position="407"/>
    </location>
</feature>
<comment type="caution">
    <text evidence="9">The sequence shown here is derived from an EMBL/GenBank/DDBJ whole genome shotgun (WGS) entry which is preliminary data.</text>
</comment>
<dbReference type="PROSITE" id="PS50850">
    <property type="entry name" value="MFS"/>
    <property type="match status" value="1"/>
</dbReference>
<feature type="transmembrane region" description="Helical" evidence="7">
    <location>
        <begin position="60"/>
        <end position="84"/>
    </location>
</feature>
<dbReference type="Proteomes" id="UP001199469">
    <property type="component" value="Unassembled WGS sequence"/>
</dbReference>
<evidence type="ECO:0000256" key="1">
    <source>
        <dbReference type="ARBA" id="ARBA00004651"/>
    </source>
</evidence>
<feature type="transmembrane region" description="Helical" evidence="7">
    <location>
        <begin position="287"/>
        <end position="311"/>
    </location>
</feature>
<keyword evidence="2" id="KW-0813">Transport</keyword>
<evidence type="ECO:0000256" key="7">
    <source>
        <dbReference type="SAM" id="Phobius"/>
    </source>
</evidence>
<evidence type="ECO:0000313" key="9">
    <source>
        <dbReference type="EMBL" id="MCD2197631.1"/>
    </source>
</evidence>
<dbReference type="CDD" id="cd17369">
    <property type="entry name" value="MFS_ShiA_like"/>
    <property type="match status" value="1"/>
</dbReference>
<dbReference type="PROSITE" id="PS00217">
    <property type="entry name" value="SUGAR_TRANSPORT_2"/>
    <property type="match status" value="1"/>
</dbReference>
<keyword evidence="10" id="KW-1185">Reference proteome</keyword>
<feature type="transmembrane region" description="Helical" evidence="7">
    <location>
        <begin position="196"/>
        <end position="216"/>
    </location>
</feature>
<evidence type="ECO:0000259" key="8">
    <source>
        <dbReference type="PROSITE" id="PS50850"/>
    </source>
</evidence>
<dbReference type="Gene3D" id="1.20.1250.20">
    <property type="entry name" value="MFS general substrate transporter like domains"/>
    <property type="match status" value="2"/>
</dbReference>
<feature type="transmembrane region" description="Helical" evidence="7">
    <location>
        <begin position="413"/>
        <end position="435"/>
    </location>
</feature>
<dbReference type="RefSeq" id="WP_230739847.1">
    <property type="nucleotide sequence ID" value="NZ_JAJNDB010000009.1"/>
</dbReference>
<evidence type="ECO:0000256" key="2">
    <source>
        <dbReference type="ARBA" id="ARBA00022448"/>
    </source>
</evidence>
<dbReference type="PANTHER" id="PTHR43045">
    <property type="entry name" value="SHIKIMATE TRANSPORTER"/>
    <property type="match status" value="1"/>
</dbReference>
<dbReference type="Pfam" id="PF07690">
    <property type="entry name" value="MFS_1"/>
    <property type="match status" value="1"/>
</dbReference>
<feature type="transmembrane region" description="Helical" evidence="7">
    <location>
        <begin position="129"/>
        <end position="151"/>
    </location>
</feature>
<dbReference type="InterPro" id="IPR005829">
    <property type="entry name" value="Sugar_transporter_CS"/>
</dbReference>
<evidence type="ECO:0000256" key="6">
    <source>
        <dbReference type="ARBA" id="ARBA00023136"/>
    </source>
</evidence>
<accession>A0ABS8PH88</accession>
<evidence type="ECO:0000256" key="3">
    <source>
        <dbReference type="ARBA" id="ARBA00022475"/>
    </source>
</evidence>
<evidence type="ECO:0000313" key="10">
    <source>
        <dbReference type="Proteomes" id="UP001199469"/>
    </source>
</evidence>